<protein>
    <submittedName>
        <fullName evidence="4">TPR domain protein, putative component of TonB system</fullName>
    </submittedName>
</protein>
<sequence length="946" mass="111664">MRYIFIIAMVLISTLYSNPIDNAYSWISQEYKDFRTYPRVNKAQLLLKKGEKEEAKTLLEKSLEIDSENRNAINLLLKICIEEKDTLCIKKYSKKAKGVGVGYFYKKRAEEEKEKGEYLKAIEFSKKALEHKLKEKDRYFIKLILFESYLKSNQYKKADELIHKNRAITYELFNWSKISDNIKETSYAYSLAKELPNKKEYIKWKIELLLKSKRYSEASKELELLNKIEPSDENKKKLIYLYSLTSQDKRVIKDYKEKLKKGCDKYALESLLNYYKNNKKRKISLLENQYPYNCLNKKRRIELSLQLINYLKRTKPKKSKQIARELSAKVEKERDLINIYQTSGQKDKLVNIYKEKLNKSCDSYALYFLLDYYKNNKKAKKNILEKAYPYSCLPADKQTNLSLELINILDKKDSTKTKLILNNLDKNNIPKKNYLYLSNLESSLKNYEKAIEYATAYLQINPNSSEAIKNIGYAYFKLDKKNSALHYLIEASKLDSNDYELLKNIGYLSMDLEKYDKASYYWNLYLSKKRDTQIQLELASLYYYKLNQPKRADEVLNRYKISSKKYNSDYYLLKAKLLYKEQKCKESLKYYKKALKIKKSKYVRYEQIHLLQQCKEDDKALKLMQGFVNDYPDNLQYQKELAYMYDKKKRYKEAIKNFKQIKAKEPQKVENYTTLAYLYKKNGQKKEAINTFKEAIDRSKNMNQYQRKYIKREITNESKAFHFYLVQSARLNSYKQGGKLSPVNSASYNGFGTLQLSYQPKFLPKRTTIYANIIHSHKKAKKSIQPSIGIRYKPIKDKEVYLSAEQLIKGGKESRSDTLLRASLGISGNPNSSKHEELYLEGAYFTKANSTVLYGNYEFGTSYKVSPRVKVTPYITTGATYNNDNDLKKSVTKMDVGVGVGVDILSDESDYEIEKYRNRLKLEARRKYAGNSKDKEALRLQWEFFY</sequence>
<proteinExistence type="predicted"/>
<keyword evidence="1" id="KW-0677">Repeat</keyword>
<dbReference type="InterPro" id="IPR025137">
    <property type="entry name" value="NfrA_C"/>
</dbReference>
<dbReference type="PANTHER" id="PTHR45586">
    <property type="entry name" value="TPR REPEAT-CONTAINING PROTEIN PA4667"/>
    <property type="match status" value="1"/>
</dbReference>
<reference evidence="4" key="1">
    <citation type="submission" date="2016-10" db="EMBL/GenBank/DDBJ databases">
        <authorList>
            <person name="de Groot N.N."/>
        </authorList>
    </citation>
    <scope>NUCLEOTIDE SEQUENCE</scope>
</reference>
<dbReference type="Pfam" id="PF13181">
    <property type="entry name" value="TPR_8"/>
    <property type="match status" value="3"/>
</dbReference>
<feature type="domain" description="Bacteriophage N4 adsorption protein A C-terminal" evidence="3">
    <location>
        <begin position="781"/>
        <end position="933"/>
    </location>
</feature>
<organism evidence="4">
    <name type="scientific">hydrothermal vent metagenome</name>
    <dbReference type="NCBI Taxonomy" id="652676"/>
    <lineage>
        <taxon>unclassified sequences</taxon>
        <taxon>metagenomes</taxon>
        <taxon>ecological metagenomes</taxon>
    </lineage>
</organism>
<dbReference type="InterPro" id="IPR011990">
    <property type="entry name" value="TPR-like_helical_dom_sf"/>
</dbReference>
<keyword evidence="2" id="KW-0802">TPR repeat</keyword>
<dbReference type="InterPro" id="IPR019734">
    <property type="entry name" value="TPR_rpt"/>
</dbReference>
<evidence type="ECO:0000256" key="1">
    <source>
        <dbReference type="ARBA" id="ARBA00022737"/>
    </source>
</evidence>
<dbReference type="PANTHER" id="PTHR45586:SF1">
    <property type="entry name" value="LIPOPOLYSACCHARIDE ASSEMBLY PROTEIN B"/>
    <property type="match status" value="1"/>
</dbReference>
<evidence type="ECO:0000256" key="2">
    <source>
        <dbReference type="ARBA" id="ARBA00022803"/>
    </source>
</evidence>
<dbReference type="SMART" id="SM00028">
    <property type="entry name" value="TPR"/>
    <property type="match status" value="8"/>
</dbReference>
<dbReference type="Pfam" id="PF13283">
    <property type="entry name" value="NfrA_C"/>
    <property type="match status" value="1"/>
</dbReference>
<name>A0A1W1C0Y6_9ZZZZ</name>
<dbReference type="SUPFAM" id="SSF48452">
    <property type="entry name" value="TPR-like"/>
    <property type="match status" value="1"/>
</dbReference>
<evidence type="ECO:0000313" key="4">
    <source>
        <dbReference type="EMBL" id="SFV59405.1"/>
    </source>
</evidence>
<accession>A0A1W1C0Y6</accession>
<dbReference type="PROSITE" id="PS50005">
    <property type="entry name" value="TPR"/>
    <property type="match status" value="3"/>
</dbReference>
<dbReference type="Gene3D" id="1.25.40.10">
    <property type="entry name" value="Tetratricopeptide repeat domain"/>
    <property type="match status" value="3"/>
</dbReference>
<gene>
    <name evidence="4" type="ORF">MNB_SV-14-1103</name>
</gene>
<dbReference type="EMBL" id="FPHN01000102">
    <property type="protein sequence ID" value="SFV59405.1"/>
    <property type="molecule type" value="Genomic_DNA"/>
</dbReference>
<dbReference type="InterPro" id="IPR051012">
    <property type="entry name" value="CellSynth/LPSAsmb/PSIAsmb"/>
</dbReference>
<evidence type="ECO:0000259" key="3">
    <source>
        <dbReference type="Pfam" id="PF13283"/>
    </source>
</evidence>
<dbReference type="AlphaFoldDB" id="A0A1W1C0Y6"/>